<feature type="compositionally biased region" description="Basic and acidic residues" evidence="2">
    <location>
        <begin position="13"/>
        <end position="23"/>
    </location>
</feature>
<dbReference type="OrthoDB" id="3469225at2759"/>
<accession>A0A395NJS4</accession>
<dbReference type="STRING" id="490622.A0A395NJS4"/>
<evidence type="ECO:0000313" key="4">
    <source>
        <dbReference type="Proteomes" id="UP000266272"/>
    </source>
</evidence>
<protein>
    <submittedName>
        <fullName evidence="3">Uncharacterized protein</fullName>
    </submittedName>
</protein>
<dbReference type="AlphaFoldDB" id="A0A395NJS4"/>
<organism evidence="3 4">
    <name type="scientific">Trichoderma arundinaceum</name>
    <dbReference type="NCBI Taxonomy" id="490622"/>
    <lineage>
        <taxon>Eukaryota</taxon>
        <taxon>Fungi</taxon>
        <taxon>Dikarya</taxon>
        <taxon>Ascomycota</taxon>
        <taxon>Pezizomycotina</taxon>
        <taxon>Sordariomycetes</taxon>
        <taxon>Hypocreomycetidae</taxon>
        <taxon>Hypocreales</taxon>
        <taxon>Hypocreaceae</taxon>
        <taxon>Trichoderma</taxon>
    </lineage>
</organism>
<keyword evidence="1" id="KW-0539">Nucleus</keyword>
<evidence type="ECO:0000256" key="1">
    <source>
        <dbReference type="ARBA" id="ARBA00023242"/>
    </source>
</evidence>
<dbReference type="Pfam" id="PF11951">
    <property type="entry name" value="Fungal_trans_2"/>
    <property type="match status" value="1"/>
</dbReference>
<reference evidence="3 4" key="1">
    <citation type="journal article" date="2018" name="PLoS Pathog.">
        <title>Evolution of structural diversity of trichothecenes, a family of toxins produced by plant pathogenic and entomopathogenic fungi.</title>
        <authorList>
            <person name="Proctor R.H."/>
            <person name="McCormick S.P."/>
            <person name="Kim H.S."/>
            <person name="Cardoza R.E."/>
            <person name="Stanley A.M."/>
            <person name="Lindo L."/>
            <person name="Kelly A."/>
            <person name="Brown D.W."/>
            <person name="Lee T."/>
            <person name="Vaughan M.M."/>
            <person name="Alexander N.J."/>
            <person name="Busman M."/>
            <person name="Gutierrez S."/>
        </authorList>
    </citation>
    <scope>NUCLEOTIDE SEQUENCE [LARGE SCALE GENOMIC DNA]</scope>
    <source>
        <strain evidence="3 4">IBT 40837</strain>
    </source>
</reference>
<sequence>MASKHLSFVNISHPDEGRSRDVKASVRRHVMADIGRSRRKRAKYRIITLQITAGETAPDAKPVNTTAVEPTPIGRMPPSFQTFLVNSDARACELINFMAAEADYTYRPFRTSWFKIGLSDSTAFDLWLAQAVVIRNSITNEDTAASPWAEEYLDSLEANKYYFKSLNQLAHRLSNRDDCMSNGVIATIMGFICVDTRVGSWDRFSVHMDGLERIYKLRNGFDGLDSEIPLMTFWVDLMGASMLDRYPRFPMPTHLNNSPRVTCEDDVPRTLRTLLRRAERVAPQGKRIYTMLQMMAPVVAMVNREANDPLFWTQYVFLVEELGAVSHFVLSVPKSPEDDMETGYSVFLVQRMVQLACLMIISELKRQAYFHWADMGLLRDRLVSLLRGPHYKLPAELEMLRLWAIVTAQSLTLPELQESFLVEARRSMIALGYNTAEQAIECAKGIIWLESINPIAWGSLVLSCDV</sequence>
<proteinExistence type="predicted"/>
<keyword evidence="4" id="KW-1185">Reference proteome</keyword>
<feature type="region of interest" description="Disordered" evidence="2">
    <location>
        <begin position="1"/>
        <end position="23"/>
    </location>
</feature>
<dbReference type="EMBL" id="PXOA01000376">
    <property type="protein sequence ID" value="RFU76141.1"/>
    <property type="molecule type" value="Genomic_DNA"/>
</dbReference>
<evidence type="ECO:0000256" key="2">
    <source>
        <dbReference type="SAM" id="MobiDB-lite"/>
    </source>
</evidence>
<comment type="caution">
    <text evidence="3">The sequence shown here is derived from an EMBL/GenBank/DDBJ whole genome shotgun (WGS) entry which is preliminary data.</text>
</comment>
<gene>
    <name evidence="3" type="ORF">TARUN_6083</name>
</gene>
<dbReference type="PANTHER" id="PTHR37540:SF10">
    <property type="entry name" value="SIGMA-70 REGION 2 FAMILY PROTEIN"/>
    <property type="match status" value="1"/>
</dbReference>
<dbReference type="PANTHER" id="PTHR37540">
    <property type="entry name" value="TRANSCRIPTION FACTOR (ACR-2), PUTATIVE-RELATED-RELATED"/>
    <property type="match status" value="1"/>
</dbReference>
<dbReference type="Proteomes" id="UP000266272">
    <property type="component" value="Unassembled WGS sequence"/>
</dbReference>
<evidence type="ECO:0000313" key="3">
    <source>
        <dbReference type="EMBL" id="RFU76141.1"/>
    </source>
</evidence>
<name>A0A395NJS4_TRIAR</name>
<dbReference type="InterPro" id="IPR021858">
    <property type="entry name" value="Fun_TF"/>
</dbReference>